<keyword evidence="3" id="KW-1185">Reference proteome</keyword>
<feature type="region of interest" description="Disordered" evidence="1">
    <location>
        <begin position="61"/>
        <end position="153"/>
    </location>
</feature>
<feature type="compositionally biased region" description="Low complexity" evidence="1">
    <location>
        <begin position="126"/>
        <end position="137"/>
    </location>
</feature>
<reference evidence="2 3" key="1">
    <citation type="submission" date="2018-02" db="EMBL/GenBank/DDBJ databases">
        <title>The genomes of Aspergillus section Nigri reveals drivers in fungal speciation.</title>
        <authorList>
            <consortium name="DOE Joint Genome Institute"/>
            <person name="Vesth T.C."/>
            <person name="Nybo J."/>
            <person name="Theobald S."/>
            <person name="Brandl J."/>
            <person name="Frisvad J.C."/>
            <person name="Nielsen K.F."/>
            <person name="Lyhne E.K."/>
            <person name="Kogle M.E."/>
            <person name="Kuo A."/>
            <person name="Riley R."/>
            <person name="Clum A."/>
            <person name="Nolan M."/>
            <person name="Lipzen A."/>
            <person name="Salamov A."/>
            <person name="Henrissat B."/>
            <person name="Wiebenga A."/>
            <person name="De vries R.P."/>
            <person name="Grigoriev I.V."/>
            <person name="Mortensen U.H."/>
            <person name="Andersen M.R."/>
            <person name="Baker S.E."/>
        </authorList>
    </citation>
    <scope>NUCLEOTIDE SEQUENCE [LARGE SCALE GENOMIC DNA]</scope>
    <source>
        <strain evidence="2 3">CBS 121057</strain>
    </source>
</reference>
<feature type="compositionally biased region" description="Polar residues" evidence="1">
    <location>
        <begin position="87"/>
        <end position="104"/>
    </location>
</feature>
<feature type="region of interest" description="Disordered" evidence="1">
    <location>
        <begin position="189"/>
        <end position="211"/>
    </location>
</feature>
<evidence type="ECO:0000313" key="2">
    <source>
        <dbReference type="EMBL" id="PYI03921.1"/>
    </source>
</evidence>
<gene>
    <name evidence="2" type="ORF">BO78DRAFT_189349</name>
</gene>
<feature type="compositionally biased region" description="Basic residues" evidence="1">
    <location>
        <begin position="61"/>
        <end position="81"/>
    </location>
</feature>
<dbReference type="EMBL" id="KZ826375">
    <property type="protein sequence ID" value="PYI03921.1"/>
    <property type="molecule type" value="Genomic_DNA"/>
</dbReference>
<name>A0A319E1L4_ASPSB</name>
<accession>A0A319E1L4</accession>
<feature type="compositionally biased region" description="Polar residues" evidence="1">
    <location>
        <begin position="138"/>
        <end position="153"/>
    </location>
</feature>
<dbReference type="AlphaFoldDB" id="A0A319E1L4"/>
<dbReference type="VEuPathDB" id="FungiDB:BO78DRAFT_189349"/>
<dbReference type="Proteomes" id="UP000248423">
    <property type="component" value="Unassembled WGS sequence"/>
</dbReference>
<dbReference type="OrthoDB" id="4503521at2759"/>
<organism evidence="2 3">
    <name type="scientific">Aspergillus sclerotiicarbonarius (strain CBS 121057 / IBT 28362)</name>
    <dbReference type="NCBI Taxonomy" id="1448318"/>
    <lineage>
        <taxon>Eukaryota</taxon>
        <taxon>Fungi</taxon>
        <taxon>Dikarya</taxon>
        <taxon>Ascomycota</taxon>
        <taxon>Pezizomycotina</taxon>
        <taxon>Eurotiomycetes</taxon>
        <taxon>Eurotiomycetidae</taxon>
        <taxon>Eurotiales</taxon>
        <taxon>Aspergillaceae</taxon>
        <taxon>Aspergillus</taxon>
        <taxon>Aspergillus subgen. Circumdati</taxon>
    </lineage>
</organism>
<protein>
    <submittedName>
        <fullName evidence="2">Uncharacterized protein</fullName>
    </submittedName>
</protein>
<evidence type="ECO:0000313" key="3">
    <source>
        <dbReference type="Proteomes" id="UP000248423"/>
    </source>
</evidence>
<evidence type="ECO:0000256" key="1">
    <source>
        <dbReference type="SAM" id="MobiDB-lite"/>
    </source>
</evidence>
<proteinExistence type="predicted"/>
<sequence length="248" mass="27348">MPNARGNRFCHFCSRGGHTDSQCFYMTLCHGLYELALMISHRPAARAALSETQTALQRLVTRRQRNRRQRIRRRERQRARVNHPLSLRTQPGSRTRVFRQTQPGRQARDGRGSQVTNTGNHRPVIATASSHSAASSANGRPNTNTAGPSFAADTQATSPMLNQEGPRSPHLESVSSVTVGPVDIDITMSFEEPERRDGPSDASRPSNAAEDIITLDPLDTAEDERGVAIRGSSGDVVERYCGEIFTMI</sequence>